<evidence type="ECO:0000259" key="1">
    <source>
        <dbReference type="Pfam" id="PF03819"/>
    </source>
</evidence>
<dbReference type="InterPro" id="IPR048011">
    <property type="entry name" value="NTP-PPase_MazG-like_C"/>
</dbReference>
<dbReference type="InterPro" id="IPR048015">
    <property type="entry name" value="NTP-PPase_MazG-like_N"/>
</dbReference>
<reference evidence="2 3" key="1">
    <citation type="submission" date="2018-03" db="EMBL/GenBank/DDBJ databases">
        <title>Draft Genome Sequences of the Obligatory Marine Myxobacteria Enhygromyxa salina SWB007.</title>
        <authorList>
            <person name="Poehlein A."/>
            <person name="Moghaddam J.A."/>
            <person name="Harms H."/>
            <person name="Alanjari M."/>
            <person name="Koenig G.M."/>
            <person name="Daniel R."/>
            <person name="Schaeberle T.F."/>
        </authorList>
    </citation>
    <scope>NUCLEOTIDE SEQUENCE [LARGE SCALE GENOMIC DNA]</scope>
    <source>
        <strain evidence="2 3">SWB007</strain>
    </source>
</reference>
<dbReference type="GO" id="GO:0046061">
    <property type="term" value="P:dATP catabolic process"/>
    <property type="evidence" value="ECO:0007669"/>
    <property type="project" value="TreeGrafter"/>
</dbReference>
<dbReference type="SUPFAM" id="SSF101386">
    <property type="entry name" value="all-alpha NTP pyrophosphatases"/>
    <property type="match status" value="2"/>
</dbReference>
<dbReference type="GO" id="GO:0046081">
    <property type="term" value="P:dUTP catabolic process"/>
    <property type="evidence" value="ECO:0007669"/>
    <property type="project" value="TreeGrafter"/>
</dbReference>
<evidence type="ECO:0000313" key="3">
    <source>
        <dbReference type="Proteomes" id="UP000238823"/>
    </source>
</evidence>
<dbReference type="CDD" id="cd11528">
    <property type="entry name" value="NTP-PPase_MazG_Nterm"/>
    <property type="match status" value="1"/>
</dbReference>
<dbReference type="GO" id="GO:0006950">
    <property type="term" value="P:response to stress"/>
    <property type="evidence" value="ECO:0007669"/>
    <property type="project" value="UniProtKB-ARBA"/>
</dbReference>
<feature type="domain" description="NTP pyrophosphohydrolase MazG-like" evidence="1">
    <location>
        <begin position="212"/>
        <end position="269"/>
    </location>
</feature>
<dbReference type="GO" id="GO:0046076">
    <property type="term" value="P:dTTP catabolic process"/>
    <property type="evidence" value="ECO:0007669"/>
    <property type="project" value="TreeGrafter"/>
</dbReference>
<dbReference type="GO" id="GO:0046047">
    <property type="term" value="P:TTP catabolic process"/>
    <property type="evidence" value="ECO:0007669"/>
    <property type="project" value="TreeGrafter"/>
</dbReference>
<dbReference type="EC" id="3.6.1.8" evidence="2"/>
<dbReference type="InterPro" id="IPR004518">
    <property type="entry name" value="MazG-like_dom"/>
</dbReference>
<dbReference type="Pfam" id="PF03819">
    <property type="entry name" value="MazG"/>
    <property type="match status" value="2"/>
</dbReference>
<gene>
    <name evidence="2" type="primary">mazG</name>
    <name evidence="2" type="ORF">ENSA7_30100</name>
</gene>
<name>A0A2S9YQE3_9BACT</name>
<dbReference type="GO" id="GO:0006203">
    <property type="term" value="P:dGTP catabolic process"/>
    <property type="evidence" value="ECO:0007669"/>
    <property type="project" value="TreeGrafter"/>
</dbReference>
<dbReference type="PANTHER" id="PTHR30522">
    <property type="entry name" value="NUCLEOSIDE TRIPHOSPHATE PYROPHOSPHOHYDROLASE"/>
    <property type="match status" value="1"/>
</dbReference>
<dbReference type="InterPro" id="IPR011551">
    <property type="entry name" value="NTP_PyrPHydrolase_MazG"/>
</dbReference>
<organism evidence="2 3">
    <name type="scientific">Enhygromyxa salina</name>
    <dbReference type="NCBI Taxonomy" id="215803"/>
    <lineage>
        <taxon>Bacteria</taxon>
        <taxon>Pseudomonadati</taxon>
        <taxon>Myxococcota</taxon>
        <taxon>Polyangia</taxon>
        <taxon>Nannocystales</taxon>
        <taxon>Nannocystaceae</taxon>
        <taxon>Enhygromyxa</taxon>
    </lineage>
</organism>
<dbReference type="NCBIfam" id="NF007113">
    <property type="entry name" value="PRK09562.1"/>
    <property type="match status" value="1"/>
</dbReference>
<dbReference type="NCBIfam" id="TIGR00444">
    <property type="entry name" value="mazG"/>
    <property type="match status" value="1"/>
</dbReference>
<keyword evidence="2" id="KW-0378">Hydrolase</keyword>
<sequence>MADDPTHTYDPDEVLDHRVHGLRDGLDGVRDLMDRLLGEDGCPWDREQSLASLRPYLLEEAHEVLEALDHDDPDEHRRELGDLLFQIVFHAALREREQQFDLDGVVEAIRSKMLRRHPHVFGPDGGAATLTPEQVEANWAQIKVAERQAARARARARLGSSQDPQPDAQIPDPLAGVPASLPAMQRAWRLQNKAAAVGFDWPDVEGPLHKAHEEFDELDEAIEAGDPVAIEEEFGDLLFVLIRLGTKLGIEAEAALRIANRKFERRFGHIMRRCHERNVDPTTAGLEILDEFWDEAKRLERG</sequence>
<dbReference type="Gene3D" id="1.10.287.1080">
    <property type="entry name" value="MazG-like"/>
    <property type="match status" value="2"/>
</dbReference>
<dbReference type="RefSeq" id="WP_244923812.1">
    <property type="nucleotide sequence ID" value="NZ_PVNL01000057.1"/>
</dbReference>
<dbReference type="GO" id="GO:0047693">
    <property type="term" value="F:ATP diphosphatase activity"/>
    <property type="evidence" value="ECO:0007669"/>
    <property type="project" value="UniProtKB-EC"/>
</dbReference>
<dbReference type="PANTHER" id="PTHR30522:SF0">
    <property type="entry name" value="NUCLEOSIDE TRIPHOSPHATE PYROPHOSPHOHYDROLASE"/>
    <property type="match status" value="1"/>
</dbReference>
<dbReference type="CDD" id="cd11529">
    <property type="entry name" value="NTP-PPase_MazG_Cterm"/>
    <property type="match status" value="1"/>
</dbReference>
<dbReference type="Proteomes" id="UP000238823">
    <property type="component" value="Unassembled WGS sequence"/>
</dbReference>
<dbReference type="FunFam" id="1.10.287.1080:FF:000001">
    <property type="entry name" value="Nucleoside triphosphate pyrophosphohydrolase"/>
    <property type="match status" value="1"/>
</dbReference>
<feature type="domain" description="NTP pyrophosphohydrolase MazG-like" evidence="1">
    <location>
        <begin position="48"/>
        <end position="121"/>
    </location>
</feature>
<evidence type="ECO:0000313" key="2">
    <source>
        <dbReference type="EMBL" id="PRQ07300.1"/>
    </source>
</evidence>
<dbReference type="AlphaFoldDB" id="A0A2S9YQE3"/>
<comment type="caution">
    <text evidence="2">The sequence shown here is derived from an EMBL/GenBank/DDBJ whole genome shotgun (WGS) entry which is preliminary data.</text>
</comment>
<dbReference type="EMBL" id="PVNL01000057">
    <property type="protein sequence ID" value="PRQ07300.1"/>
    <property type="molecule type" value="Genomic_DNA"/>
</dbReference>
<accession>A0A2S9YQE3</accession>
<proteinExistence type="predicted"/>
<protein>
    <submittedName>
        <fullName evidence="2">Nucleoside triphosphate pyrophosphohydrolase</fullName>
        <ecNumber evidence="2">3.6.1.8</ecNumber>
    </submittedName>
</protein>
<dbReference type="GO" id="GO:0046052">
    <property type="term" value="P:UTP catabolic process"/>
    <property type="evidence" value="ECO:0007669"/>
    <property type="project" value="TreeGrafter"/>
</dbReference>